<comment type="similarity">
    <text evidence="2">Belongs to the Rab GDI family.</text>
</comment>
<dbReference type="Gene3D" id="3.50.50.60">
    <property type="entry name" value="FAD/NAD(P)-binding domain"/>
    <property type="match status" value="2"/>
</dbReference>
<sequence>MVRSLVPAAPLQQIHEQQATLQPLPVPVPRNPKTLKSSARKPARYSYSFMADTDSLDTTVFDAIILGTGFTQTIVAAALSRAGKTVLHLDENDYYGGESGAFGFRDLLTWADKIASSSADDTSVPADKIQFEKLVARAYNHVDIQLYRDSAKTNDTVIDLASVLASLKTASVEDRVEAIEAHIAASYTATDSSKEAKEAIHTLASWAASSSAAASADYSSVSFAQIQALQELFQTTRKYNFDLSPKLLYSRGPLTNLLISSGIGKYLEFKLLERTAVYEALTDKVEMMPTSKEDVFVSKALSLKEKRLLMKFLQFAVDYENQKEVWRDYRDAPFTQFVQRSYGLTDKVLTAVVYAIGFDGNDEATTADGLKSVKVYLQSLGRYGNSAYLCPLYGVGSELAQAFCRVSAVYGGIYMLQHGLEKHNVDQEANQWRSLVDHNGQTLQAGQLICTREYLSKDMDAYLEARILNRSYVSHCILVTDRSAFGDTTLCKTLFPMGSLVLNPGETPVRKNEHTISVLQMCGGTMSCPNDRFILYVWAESDTPDGTAKEELTAAIRKLVHIPGDALSLQAPTASTQDQSASTPPPSGAPATTLDSQATGASAASTSTEDKPRMSLDQELDMEQVRQEILQAEKKLFEETETGTPVPSRPSTPSPTSPSNSNKPLSKMFQKSKSSAGLSTVPAMAPRAIFGLFYKRTTSWPRVPYPIGSENLTPLPENLTVLKPMTHSLDFEAATEEARAVFERLCPGQEFLPPTPDPEDSASGF</sequence>
<gene>
    <name evidence="6" type="ORF">KVV02_005751</name>
</gene>
<feature type="compositionally biased region" description="Low complexity" evidence="5">
    <location>
        <begin position="589"/>
        <end position="607"/>
    </location>
</feature>
<feature type="region of interest" description="Disordered" evidence="5">
    <location>
        <begin position="637"/>
        <end position="678"/>
    </location>
</feature>
<protein>
    <recommendedName>
        <fullName evidence="8">Rab proteins geranylgeranyltransferase component</fullName>
    </recommendedName>
</protein>
<evidence type="ECO:0000256" key="5">
    <source>
        <dbReference type="SAM" id="MobiDB-lite"/>
    </source>
</evidence>
<organism evidence="6 7">
    <name type="scientific">Mortierella alpina</name>
    <name type="common">Oleaginous fungus</name>
    <name type="synonym">Mortierella renispora</name>
    <dbReference type="NCBI Taxonomy" id="64518"/>
    <lineage>
        <taxon>Eukaryota</taxon>
        <taxon>Fungi</taxon>
        <taxon>Fungi incertae sedis</taxon>
        <taxon>Mucoromycota</taxon>
        <taxon>Mortierellomycotina</taxon>
        <taxon>Mortierellomycetes</taxon>
        <taxon>Mortierellales</taxon>
        <taxon>Mortierellaceae</taxon>
        <taxon>Mortierella</taxon>
    </lineage>
</organism>
<feature type="compositionally biased region" description="Low complexity" evidence="5">
    <location>
        <begin position="657"/>
        <end position="666"/>
    </location>
</feature>
<dbReference type="PIRSF" id="PIRSF016550">
    <property type="entry name" value="Rab_ger_ger_transf_A_euk"/>
    <property type="match status" value="1"/>
</dbReference>
<feature type="compositionally biased region" description="Polar residues" evidence="5">
    <location>
        <begin position="669"/>
        <end position="678"/>
    </location>
</feature>
<dbReference type="Gene3D" id="3.30.519.10">
    <property type="entry name" value="Guanine Nucleotide Dissociation Inhibitor, domain 2"/>
    <property type="match status" value="1"/>
</dbReference>
<dbReference type="GO" id="GO:0005829">
    <property type="term" value="C:cytosol"/>
    <property type="evidence" value="ECO:0007669"/>
    <property type="project" value="TreeGrafter"/>
</dbReference>
<comment type="caution">
    <text evidence="6">The sequence shown here is derived from an EMBL/GenBank/DDBJ whole genome shotgun (WGS) entry which is preliminary data.</text>
</comment>
<dbReference type="InterPro" id="IPR001738">
    <property type="entry name" value="Rab_escort"/>
</dbReference>
<reference evidence="6" key="1">
    <citation type="submission" date="2021-07" db="EMBL/GenBank/DDBJ databases">
        <title>Draft genome of Mortierella alpina, strain LL118, isolated from an aspen leaf litter sample.</title>
        <authorList>
            <person name="Yang S."/>
            <person name="Vinatzer B.A."/>
        </authorList>
    </citation>
    <scope>NUCLEOTIDE SEQUENCE</scope>
    <source>
        <strain evidence="6">LL118</strain>
    </source>
</reference>
<dbReference type="InterPro" id="IPR018203">
    <property type="entry name" value="GDP_dissociation_inhibitor"/>
</dbReference>
<name>A0A9P8AB96_MORAP</name>
<dbReference type="PANTHER" id="PTHR11787:SF4">
    <property type="entry name" value="CHM, RAB ESCORT PROTEIN 1"/>
    <property type="match status" value="1"/>
</dbReference>
<dbReference type="FunFam" id="1.10.405.10:FF:000003">
    <property type="entry name" value="Rab proteins geranylgeranyltransferase component A"/>
    <property type="match status" value="1"/>
</dbReference>
<dbReference type="GO" id="GO:0007264">
    <property type="term" value="P:small GTPase-mediated signal transduction"/>
    <property type="evidence" value="ECO:0007669"/>
    <property type="project" value="InterPro"/>
</dbReference>
<evidence type="ECO:0000313" key="7">
    <source>
        <dbReference type="Proteomes" id="UP000717515"/>
    </source>
</evidence>
<dbReference type="Proteomes" id="UP000717515">
    <property type="component" value="Unassembled WGS sequence"/>
</dbReference>
<evidence type="ECO:0000256" key="1">
    <source>
        <dbReference type="ARBA" id="ARBA00004496"/>
    </source>
</evidence>
<dbReference type="GO" id="GO:0006886">
    <property type="term" value="P:intracellular protein transport"/>
    <property type="evidence" value="ECO:0007669"/>
    <property type="project" value="InterPro"/>
</dbReference>
<evidence type="ECO:0008006" key="8">
    <source>
        <dbReference type="Google" id="ProtNLM"/>
    </source>
</evidence>
<dbReference type="GO" id="GO:0005968">
    <property type="term" value="C:Rab-protein geranylgeranyltransferase complex"/>
    <property type="evidence" value="ECO:0007669"/>
    <property type="project" value="InterPro"/>
</dbReference>
<evidence type="ECO:0000313" key="6">
    <source>
        <dbReference type="EMBL" id="KAG9325827.1"/>
    </source>
</evidence>
<dbReference type="GO" id="GO:0005634">
    <property type="term" value="C:nucleus"/>
    <property type="evidence" value="ECO:0007669"/>
    <property type="project" value="TreeGrafter"/>
</dbReference>
<evidence type="ECO:0000256" key="4">
    <source>
        <dbReference type="ARBA" id="ARBA00022490"/>
    </source>
</evidence>
<evidence type="ECO:0000256" key="2">
    <source>
        <dbReference type="ARBA" id="ARBA00005593"/>
    </source>
</evidence>
<keyword evidence="3" id="KW-0343">GTPase activation</keyword>
<comment type="subcellular location">
    <subcellularLocation>
        <location evidence="1">Cytoplasm</location>
    </subcellularLocation>
</comment>
<dbReference type="AlphaFoldDB" id="A0A9P8AB96"/>
<feature type="region of interest" description="Disordered" evidence="5">
    <location>
        <begin position="571"/>
        <end position="613"/>
    </location>
</feature>
<feature type="compositionally biased region" description="Pro residues" evidence="5">
    <location>
        <begin position="647"/>
        <end position="656"/>
    </location>
</feature>
<dbReference type="PANTHER" id="PTHR11787">
    <property type="entry name" value="RAB GDP-DISSOCIATION INHIBITOR"/>
    <property type="match status" value="1"/>
</dbReference>
<dbReference type="GO" id="GO:0016192">
    <property type="term" value="P:vesicle-mediated transport"/>
    <property type="evidence" value="ECO:0007669"/>
    <property type="project" value="TreeGrafter"/>
</dbReference>
<evidence type="ECO:0000256" key="3">
    <source>
        <dbReference type="ARBA" id="ARBA00022468"/>
    </source>
</evidence>
<dbReference type="PRINTS" id="PR00891">
    <property type="entry name" value="RABGDIREP"/>
</dbReference>
<dbReference type="GO" id="GO:0005096">
    <property type="term" value="F:GTPase activator activity"/>
    <property type="evidence" value="ECO:0007669"/>
    <property type="project" value="UniProtKB-KW"/>
</dbReference>
<dbReference type="GO" id="GO:0005092">
    <property type="term" value="F:GDP-dissociation inhibitor activity"/>
    <property type="evidence" value="ECO:0007669"/>
    <property type="project" value="InterPro"/>
</dbReference>
<dbReference type="InterPro" id="IPR036188">
    <property type="entry name" value="FAD/NAD-bd_sf"/>
</dbReference>
<dbReference type="EMBL" id="JAIFTL010000032">
    <property type="protein sequence ID" value="KAG9325827.1"/>
    <property type="molecule type" value="Genomic_DNA"/>
</dbReference>
<keyword evidence="4" id="KW-0963">Cytoplasm</keyword>
<accession>A0A9P8AB96</accession>
<dbReference type="Pfam" id="PF00996">
    <property type="entry name" value="GDI"/>
    <property type="match status" value="2"/>
</dbReference>
<dbReference type="SUPFAM" id="SSF51905">
    <property type="entry name" value="FAD/NAD(P)-binding domain"/>
    <property type="match status" value="1"/>
</dbReference>
<proteinExistence type="inferred from homology"/>
<dbReference type="SUPFAM" id="SSF54373">
    <property type="entry name" value="FAD-linked reductases, C-terminal domain"/>
    <property type="match status" value="1"/>
</dbReference>